<dbReference type="OrthoDB" id="7052907at2"/>
<dbReference type="AlphaFoldDB" id="Q2SAP8"/>
<evidence type="ECO:0000313" key="2">
    <source>
        <dbReference type="Proteomes" id="UP000000238"/>
    </source>
</evidence>
<dbReference type="eggNOG" id="ENOG502Z7SB">
    <property type="taxonomic scope" value="Bacteria"/>
</dbReference>
<dbReference type="RefSeq" id="WP_011399338.1">
    <property type="nucleotide sequence ID" value="NC_007645.1"/>
</dbReference>
<dbReference type="KEGG" id="hch:HCH_05618"/>
<dbReference type="Proteomes" id="UP000000238">
    <property type="component" value="Chromosome"/>
</dbReference>
<reference evidence="1 2" key="1">
    <citation type="journal article" date="2005" name="Nucleic Acids Res.">
        <title>Genomic blueprint of Hahella chejuensis, a marine microbe producing an algicidal agent.</title>
        <authorList>
            <person name="Jeong H."/>
            <person name="Yim J.H."/>
            <person name="Lee C."/>
            <person name="Choi S.-H."/>
            <person name="Park Y.K."/>
            <person name="Yoon S.H."/>
            <person name="Hur C.-G."/>
            <person name="Kang H.-Y."/>
            <person name="Kim D."/>
            <person name="Lee H.H."/>
            <person name="Park K.H."/>
            <person name="Park S.-H."/>
            <person name="Park H.-S."/>
            <person name="Lee H.K."/>
            <person name="Oh T.K."/>
            <person name="Kim J.F."/>
        </authorList>
    </citation>
    <scope>NUCLEOTIDE SEQUENCE [LARGE SCALE GENOMIC DNA]</scope>
    <source>
        <strain evidence="1 2">KCTC 2396</strain>
    </source>
</reference>
<dbReference type="HOGENOM" id="CLU_711479_0_0_6"/>
<accession>Q2SAP8</accession>
<protein>
    <submittedName>
        <fullName evidence="1">Uncharacterized protein</fullName>
    </submittedName>
</protein>
<dbReference type="STRING" id="349521.HCH_05618"/>
<dbReference type="EMBL" id="CP000155">
    <property type="protein sequence ID" value="ABC32276.1"/>
    <property type="molecule type" value="Genomic_DNA"/>
</dbReference>
<evidence type="ECO:0000313" key="1">
    <source>
        <dbReference type="EMBL" id="ABC32276.1"/>
    </source>
</evidence>
<organism evidence="1 2">
    <name type="scientific">Hahella chejuensis (strain KCTC 2396)</name>
    <dbReference type="NCBI Taxonomy" id="349521"/>
    <lineage>
        <taxon>Bacteria</taxon>
        <taxon>Pseudomonadati</taxon>
        <taxon>Pseudomonadota</taxon>
        <taxon>Gammaproteobacteria</taxon>
        <taxon>Oceanospirillales</taxon>
        <taxon>Hahellaceae</taxon>
        <taxon>Hahella</taxon>
    </lineage>
</organism>
<sequence length="391" mass="44789">MPIIRQFVRHASVEIMRDYFSRKRPPVDGVDWTQDRSTLLHTLTQWVDTFTPEERVRLRVDMERVQQMSDEVGQAALLGAVRDVTKLKSLPSAQDRSLWTYLHESESFRHAEDIRYADQYRHGRNWSGYQVETGLRLRSDEMSLEVFKDRVRSLFGLGEKVKVDMFQRVLAAEDGGQSQVFQIMVYQEGLPDSYLEFEGENDIVSRIRRPISEHAIIYCESNGAVEVVAAKAERRDAIARAFTEALLARGVEAERTPLRRYDLEPLMANQTLTWDASDGIESVHLVMLKLKDLAGLGRLQIETPAKSIMGLHEYAQEYFSEHSPLTSGGFVPTQAKLVIRFHPDNGSARSKTLPVRITLPNGCDLRSRTDKERLIGEKYLKRWGLLNDIHG</sequence>
<keyword evidence="2" id="KW-1185">Reference proteome</keyword>
<proteinExistence type="predicted"/>
<gene>
    <name evidence="1" type="ordered locus">HCH_05618</name>
</gene>
<name>Q2SAP8_HAHCH</name>